<dbReference type="OMA" id="AHPSTNF"/>
<dbReference type="AlphaFoldDB" id="E3N7B5"/>
<keyword evidence="2" id="KW-1185">Reference proteome</keyword>
<sequence>MRLSSVIFLVFLTAFSYASFLSTLVGQEVTLQLSIKPVKAFTRKLTRGGFHTYNLSGKNKEVWVDESGEAYPSNNFAFKAPGTLIIKKANNANAGTYNFIPKNTEPTTTLPPNVHVDPVPFDGVTLVFL</sequence>
<protein>
    <submittedName>
        <fullName evidence="1">Uncharacterized protein</fullName>
    </submittedName>
</protein>
<dbReference type="EMBL" id="DS268547">
    <property type="protein sequence ID" value="EFO88493.1"/>
    <property type="molecule type" value="Genomic_DNA"/>
</dbReference>
<name>E3N7B5_CAERE</name>
<dbReference type="RefSeq" id="XP_003095659.2">
    <property type="nucleotide sequence ID" value="XM_003095611.2"/>
</dbReference>
<dbReference type="GeneID" id="9813177"/>
<dbReference type="KEGG" id="crq:GCK72_019703"/>
<dbReference type="Proteomes" id="UP000008281">
    <property type="component" value="Unassembled WGS sequence"/>
</dbReference>
<dbReference type="HOGENOM" id="CLU_1929470_0_0_1"/>
<reference evidence="1" key="1">
    <citation type="submission" date="2007-07" db="EMBL/GenBank/DDBJ databases">
        <title>PCAP assembly of the Caenorhabditis remanei genome.</title>
        <authorList>
            <consortium name="The Caenorhabditis remanei Sequencing Consortium"/>
            <person name="Wilson R.K."/>
        </authorList>
    </citation>
    <scope>NUCLEOTIDE SEQUENCE [LARGE SCALE GENOMIC DNA]</scope>
    <source>
        <strain evidence="1">PB4641</strain>
    </source>
</reference>
<dbReference type="PANTHER" id="PTHR35182">
    <property type="entry name" value="PROTEIN CBG13762"/>
    <property type="match status" value="1"/>
</dbReference>
<gene>
    <name evidence="1" type="ORF">CRE_13017</name>
</gene>
<organism evidence="2">
    <name type="scientific">Caenorhabditis remanei</name>
    <name type="common">Caenorhabditis vulgaris</name>
    <dbReference type="NCBI Taxonomy" id="31234"/>
    <lineage>
        <taxon>Eukaryota</taxon>
        <taxon>Metazoa</taxon>
        <taxon>Ecdysozoa</taxon>
        <taxon>Nematoda</taxon>
        <taxon>Chromadorea</taxon>
        <taxon>Rhabditida</taxon>
        <taxon>Rhabditina</taxon>
        <taxon>Rhabditomorpha</taxon>
        <taxon>Rhabditoidea</taxon>
        <taxon>Rhabditidae</taxon>
        <taxon>Peloderinae</taxon>
        <taxon>Caenorhabditis</taxon>
    </lineage>
</organism>
<dbReference type="OrthoDB" id="5834424at2759"/>
<dbReference type="CTD" id="9813177"/>
<accession>E3N7B5</accession>
<evidence type="ECO:0000313" key="1">
    <source>
        <dbReference type="EMBL" id="EFO88493.1"/>
    </source>
</evidence>
<dbReference type="PANTHER" id="PTHR35182:SF2">
    <property type="entry name" value="CONSERVED DOMAIN PROTEIN-RELATED"/>
    <property type="match status" value="1"/>
</dbReference>
<evidence type="ECO:0000313" key="2">
    <source>
        <dbReference type="Proteomes" id="UP000008281"/>
    </source>
</evidence>
<dbReference type="eggNOG" id="ENOG502TKPM">
    <property type="taxonomic scope" value="Eukaryota"/>
</dbReference>
<proteinExistence type="predicted"/>